<sequence>MAPKLKAGESGHSASASSSNAKGSSHAGTSSHHASSSDRNHANGTNTHSTASDRGTPGASERSGLKDEKSGSGGSAGVKRKAESQVIAVDFSTMDIAALRRYCRLNKLKPSSRSHDDLVTVATKHWQGVNAKEVDSVAYFLFAVKHRHNVLKLTMPLP</sequence>
<keyword evidence="6" id="KW-0539">Nucleus</keyword>
<dbReference type="Gene3D" id="6.10.160.20">
    <property type="match status" value="1"/>
</dbReference>
<evidence type="ECO:0000256" key="7">
    <source>
        <dbReference type="SAM" id="MobiDB-lite"/>
    </source>
</evidence>
<feature type="region of interest" description="Disordered" evidence="7">
    <location>
        <begin position="1"/>
        <end position="82"/>
    </location>
</feature>
<organism evidence="9 10">
    <name type="scientific">Podila verticillata NRRL 6337</name>
    <dbReference type="NCBI Taxonomy" id="1069443"/>
    <lineage>
        <taxon>Eukaryota</taxon>
        <taxon>Fungi</taxon>
        <taxon>Fungi incertae sedis</taxon>
        <taxon>Mucoromycota</taxon>
        <taxon>Mortierellomycotina</taxon>
        <taxon>Mortierellomycetes</taxon>
        <taxon>Mortierellales</taxon>
        <taxon>Mortierellaceae</taxon>
        <taxon>Podila</taxon>
    </lineage>
</organism>
<dbReference type="Proteomes" id="UP000243308">
    <property type="component" value="Unassembled WGS sequence"/>
</dbReference>
<dbReference type="InterPro" id="IPR025718">
    <property type="entry name" value="SAP30_Sin3-bd"/>
</dbReference>
<keyword evidence="10" id="KW-1185">Reference proteome</keyword>
<reference evidence="9 10" key="1">
    <citation type="submission" date="2011-02" db="EMBL/GenBank/DDBJ databases">
        <title>The Genome Sequence of Mortierella verticillata NRRL 6337.</title>
        <authorList>
            <consortium name="The Broad Institute Genome Sequencing Platform"/>
            <person name="Russ C."/>
            <person name="Cuomo C."/>
            <person name="Burger G."/>
            <person name="Gray M.W."/>
            <person name="Holland P.W.H."/>
            <person name="King N."/>
            <person name="Lang F.B.F."/>
            <person name="Roger A.J."/>
            <person name="Ruiz-Trillo I."/>
            <person name="Young S.K."/>
            <person name="Zeng Q."/>
            <person name="Gargeya S."/>
            <person name="Alvarado L."/>
            <person name="Berlin A."/>
            <person name="Chapman S.B."/>
            <person name="Chen Z."/>
            <person name="Freedman E."/>
            <person name="Gellesch M."/>
            <person name="Goldberg J."/>
            <person name="Griggs A."/>
            <person name="Gujja S."/>
            <person name="Heilman E."/>
            <person name="Heiman D."/>
            <person name="Howarth C."/>
            <person name="Mehta T."/>
            <person name="Neiman D."/>
            <person name="Pearson M."/>
            <person name="Roberts A."/>
            <person name="Saif S."/>
            <person name="Shea T."/>
            <person name="Shenoy N."/>
            <person name="Sisk P."/>
            <person name="Stolte C."/>
            <person name="Sykes S."/>
            <person name="White J."/>
            <person name="Yandava C."/>
            <person name="Haas B."/>
            <person name="Nusbaum C."/>
            <person name="Birren B."/>
        </authorList>
    </citation>
    <scope>NUCLEOTIDE SEQUENCE [LARGE SCALE GENOMIC DNA]</scope>
    <source>
        <strain evidence="9 10">NRRL 6337</strain>
    </source>
</reference>
<dbReference type="EMBL" id="KN042433">
    <property type="protein sequence ID" value="KFH62193.1"/>
    <property type="molecule type" value="Genomic_DNA"/>
</dbReference>
<evidence type="ECO:0000256" key="2">
    <source>
        <dbReference type="ARBA" id="ARBA00006283"/>
    </source>
</evidence>
<dbReference type="AlphaFoldDB" id="A0A086TJR6"/>
<dbReference type="PANTHER" id="PTHR13286">
    <property type="entry name" value="SAP30"/>
    <property type="match status" value="1"/>
</dbReference>
<dbReference type="GO" id="GO:0005634">
    <property type="term" value="C:nucleus"/>
    <property type="evidence" value="ECO:0007669"/>
    <property type="project" value="UniProtKB-SubCell"/>
</dbReference>
<feature type="domain" description="Histone deacetylase complex subunit SAP30 Sin3 binding" evidence="8">
    <location>
        <begin position="95"/>
        <end position="145"/>
    </location>
</feature>
<dbReference type="OrthoDB" id="510958at2759"/>
<dbReference type="InterPro" id="IPR024145">
    <property type="entry name" value="His_deAcase_SAP30/SAP30L"/>
</dbReference>
<feature type="compositionally biased region" description="Polar residues" evidence="7">
    <location>
        <begin position="42"/>
        <end position="53"/>
    </location>
</feature>
<keyword evidence="5" id="KW-0804">Transcription</keyword>
<evidence type="ECO:0000256" key="6">
    <source>
        <dbReference type="ARBA" id="ARBA00023242"/>
    </source>
</evidence>
<evidence type="ECO:0000256" key="4">
    <source>
        <dbReference type="ARBA" id="ARBA00023015"/>
    </source>
</evidence>
<protein>
    <recommendedName>
        <fullName evidence="8">Histone deacetylase complex subunit SAP30 Sin3 binding domain-containing protein</fullName>
    </recommendedName>
</protein>
<evidence type="ECO:0000256" key="5">
    <source>
        <dbReference type="ARBA" id="ARBA00023163"/>
    </source>
</evidence>
<evidence type="ECO:0000313" key="10">
    <source>
        <dbReference type="Proteomes" id="UP000243308"/>
    </source>
</evidence>
<comment type="similarity">
    <text evidence="2">Belongs to the SAP30 family.</text>
</comment>
<evidence type="ECO:0000256" key="3">
    <source>
        <dbReference type="ARBA" id="ARBA00022491"/>
    </source>
</evidence>
<keyword evidence="4" id="KW-0805">Transcription regulation</keyword>
<proteinExistence type="inferred from homology"/>
<evidence type="ECO:0000313" key="9">
    <source>
        <dbReference type="EMBL" id="KFH62193.1"/>
    </source>
</evidence>
<dbReference type="InterPro" id="IPR038291">
    <property type="entry name" value="SAP30_C_sf"/>
</dbReference>
<keyword evidence="3" id="KW-0678">Repressor</keyword>
<gene>
    <name evidence="9" type="ORF">MVEG_11831</name>
</gene>
<evidence type="ECO:0000256" key="1">
    <source>
        <dbReference type="ARBA" id="ARBA00004123"/>
    </source>
</evidence>
<dbReference type="Pfam" id="PF13867">
    <property type="entry name" value="SAP30_Sin3_bdg"/>
    <property type="match status" value="1"/>
</dbReference>
<accession>A0A086TJR6</accession>
<name>A0A086TJR6_9FUNG</name>
<evidence type="ECO:0000259" key="8">
    <source>
        <dbReference type="Pfam" id="PF13867"/>
    </source>
</evidence>
<feature type="compositionally biased region" description="Low complexity" evidence="7">
    <location>
        <begin position="8"/>
        <end position="34"/>
    </location>
</feature>
<comment type="subcellular location">
    <subcellularLocation>
        <location evidence="1">Nucleus</location>
    </subcellularLocation>
</comment>